<keyword evidence="4" id="KW-0175">Coiled coil</keyword>
<dbReference type="RefSeq" id="XP_007720452.1">
    <property type="nucleotide sequence ID" value="XM_007722262.1"/>
</dbReference>
<keyword evidence="2" id="KW-0344">Guanine-nucleotide releasing factor</keyword>
<comment type="similarity">
    <text evidence="1">Belongs to the synembryn family.</text>
</comment>
<evidence type="ECO:0000256" key="5">
    <source>
        <dbReference type="SAM" id="MobiDB-lite"/>
    </source>
</evidence>
<keyword evidence="3" id="KW-0143">Chaperone</keyword>
<feature type="compositionally biased region" description="Basic and acidic residues" evidence="5">
    <location>
        <begin position="436"/>
        <end position="445"/>
    </location>
</feature>
<evidence type="ECO:0008006" key="8">
    <source>
        <dbReference type="Google" id="ProtNLM"/>
    </source>
</evidence>
<accession>W9YUM1</accession>
<keyword evidence="7" id="KW-1185">Reference proteome</keyword>
<dbReference type="EMBL" id="AMWN01000001">
    <property type="protein sequence ID" value="EXJ96223.1"/>
    <property type="molecule type" value="Genomic_DNA"/>
</dbReference>
<dbReference type="eggNOG" id="KOG4464">
    <property type="taxonomic scope" value="Eukaryota"/>
</dbReference>
<dbReference type="Proteomes" id="UP000019484">
    <property type="component" value="Unassembled WGS sequence"/>
</dbReference>
<feature type="compositionally biased region" description="Basic and acidic residues" evidence="5">
    <location>
        <begin position="391"/>
        <end position="410"/>
    </location>
</feature>
<evidence type="ECO:0000313" key="7">
    <source>
        <dbReference type="Proteomes" id="UP000019484"/>
    </source>
</evidence>
<evidence type="ECO:0000256" key="3">
    <source>
        <dbReference type="ARBA" id="ARBA00023186"/>
    </source>
</evidence>
<dbReference type="Pfam" id="PF10165">
    <property type="entry name" value="Ric8"/>
    <property type="match status" value="1"/>
</dbReference>
<dbReference type="GeneID" id="19156251"/>
<dbReference type="OrthoDB" id="5585685at2759"/>
<dbReference type="GO" id="GO:0007186">
    <property type="term" value="P:G protein-coupled receptor signaling pathway"/>
    <property type="evidence" value="ECO:0007669"/>
    <property type="project" value="TreeGrafter"/>
</dbReference>
<dbReference type="PANTHER" id="PTHR12425:SF5">
    <property type="entry name" value="SYNEMBRYN"/>
    <property type="match status" value="1"/>
</dbReference>
<gene>
    <name evidence="6" type="ORF">A1O1_01349</name>
</gene>
<feature type="coiled-coil region" evidence="4">
    <location>
        <begin position="14"/>
        <end position="41"/>
    </location>
</feature>
<reference evidence="6 7" key="1">
    <citation type="submission" date="2013-03" db="EMBL/GenBank/DDBJ databases">
        <title>The Genome Sequence of Capronia coronata CBS 617.96.</title>
        <authorList>
            <consortium name="The Broad Institute Genomics Platform"/>
            <person name="Cuomo C."/>
            <person name="de Hoog S."/>
            <person name="Gorbushina A."/>
            <person name="Walker B."/>
            <person name="Young S.K."/>
            <person name="Zeng Q."/>
            <person name="Gargeya S."/>
            <person name="Fitzgerald M."/>
            <person name="Haas B."/>
            <person name="Abouelleil A."/>
            <person name="Allen A.W."/>
            <person name="Alvarado L."/>
            <person name="Arachchi H.M."/>
            <person name="Berlin A.M."/>
            <person name="Chapman S.B."/>
            <person name="Gainer-Dewar J."/>
            <person name="Goldberg J."/>
            <person name="Griggs A."/>
            <person name="Gujja S."/>
            <person name="Hansen M."/>
            <person name="Howarth C."/>
            <person name="Imamovic A."/>
            <person name="Ireland A."/>
            <person name="Larimer J."/>
            <person name="McCowan C."/>
            <person name="Murphy C."/>
            <person name="Pearson M."/>
            <person name="Poon T.W."/>
            <person name="Priest M."/>
            <person name="Roberts A."/>
            <person name="Saif S."/>
            <person name="Shea T."/>
            <person name="Sisk P."/>
            <person name="Sykes S."/>
            <person name="Wortman J."/>
            <person name="Nusbaum C."/>
            <person name="Birren B."/>
        </authorList>
    </citation>
    <scope>NUCLEOTIDE SEQUENCE [LARGE SCALE GENOMIC DNA]</scope>
    <source>
        <strain evidence="6 7">CBS 617.96</strain>
    </source>
</reference>
<evidence type="ECO:0000256" key="1">
    <source>
        <dbReference type="ARBA" id="ARBA00009049"/>
    </source>
</evidence>
<feature type="compositionally biased region" description="Acidic residues" evidence="5">
    <location>
        <begin position="446"/>
        <end position="455"/>
    </location>
</feature>
<evidence type="ECO:0000256" key="2">
    <source>
        <dbReference type="ARBA" id="ARBA00022658"/>
    </source>
</evidence>
<dbReference type="GO" id="GO:0005085">
    <property type="term" value="F:guanyl-nucleotide exchange factor activity"/>
    <property type="evidence" value="ECO:0007669"/>
    <property type="project" value="UniProtKB-KW"/>
</dbReference>
<protein>
    <recommendedName>
        <fullName evidence="8">Synembryn-A</fullName>
    </recommendedName>
</protein>
<comment type="caution">
    <text evidence="6">The sequence shown here is derived from an EMBL/GenBank/DDBJ whole genome shotgun (WGS) entry which is preliminary data.</text>
</comment>
<feature type="region of interest" description="Disordered" evidence="5">
    <location>
        <begin position="368"/>
        <end position="410"/>
    </location>
</feature>
<dbReference type="HOGENOM" id="CLU_015532_0_0_1"/>
<dbReference type="GO" id="GO:0005737">
    <property type="term" value="C:cytoplasm"/>
    <property type="evidence" value="ECO:0007669"/>
    <property type="project" value="TreeGrafter"/>
</dbReference>
<feature type="region of interest" description="Disordered" evidence="5">
    <location>
        <begin position="429"/>
        <end position="455"/>
    </location>
</feature>
<evidence type="ECO:0000313" key="6">
    <source>
        <dbReference type="EMBL" id="EXJ96223.1"/>
    </source>
</evidence>
<dbReference type="PANTHER" id="PTHR12425">
    <property type="entry name" value="SYNEMBRYN"/>
    <property type="match status" value="1"/>
</dbReference>
<evidence type="ECO:0000256" key="4">
    <source>
        <dbReference type="SAM" id="Coils"/>
    </source>
</evidence>
<proteinExistence type="inferred from homology"/>
<organism evidence="6 7">
    <name type="scientific">Capronia coronata CBS 617.96</name>
    <dbReference type="NCBI Taxonomy" id="1182541"/>
    <lineage>
        <taxon>Eukaryota</taxon>
        <taxon>Fungi</taxon>
        <taxon>Dikarya</taxon>
        <taxon>Ascomycota</taxon>
        <taxon>Pezizomycotina</taxon>
        <taxon>Eurotiomycetes</taxon>
        <taxon>Chaetothyriomycetidae</taxon>
        <taxon>Chaetothyriales</taxon>
        <taxon>Herpotrichiellaceae</taxon>
        <taxon>Capronia</taxon>
    </lineage>
</organism>
<dbReference type="InterPro" id="IPR019318">
    <property type="entry name" value="Gua_nucleotide_exch_fac_Ric8"/>
</dbReference>
<dbReference type="AlphaFoldDB" id="W9YUM1"/>
<name>W9YUM1_9EURO</name>
<sequence length="455" mass="50601">MPNQVQQNEARALLGLLRDDLEIKKHDLRELEESLNKLKVLGRDAGNVSQIYDKAGMKVLGSYATGSYPASIRQEALRCIANALLLLPQTRRFTLELELDRKASDALREANQDEEFLLSRILFLLTYDPGIDLRTLITEHDLAGTIVKHLSRHAETIRKSKGQLGQPSALALQETLKLLFNVTSAKTDHLAEFSPAAVEIFRIVNDSDNPSPPLQPPMNLLINALANLELDEDTMKHDGEIEPGVSKLITILEQAIDEYSVDELDTNAIPLLTVLRHVNEKASPAMRQTMKARLLPEDKERDLPLGKSSSLASKLLRLTTSHGLLNLIKVISGLMFELSDKDANQYVKNVGYGYAAGYLMTHNIPVPESAKSQDAGEPSTNTPVNPITGQRIDKEPADDSPKMTREEKEREAERLFVLFERLKSTGVVDVKNPLEQARDEGRFEELGDSDTDASE</sequence>
<feature type="compositionally biased region" description="Polar residues" evidence="5">
    <location>
        <begin position="378"/>
        <end position="388"/>
    </location>
</feature>
<dbReference type="GO" id="GO:0001965">
    <property type="term" value="F:G-protein alpha-subunit binding"/>
    <property type="evidence" value="ECO:0007669"/>
    <property type="project" value="TreeGrafter"/>
</dbReference>